<evidence type="ECO:0000256" key="11">
    <source>
        <dbReference type="SAM" id="MobiDB-lite"/>
    </source>
</evidence>
<dbReference type="EC" id="2.4.1.25" evidence="3 10"/>
<dbReference type="KEGG" id="ppul:RO07_21250"/>
<dbReference type="GO" id="GO:0005975">
    <property type="term" value="P:carbohydrate metabolic process"/>
    <property type="evidence" value="ECO:0007669"/>
    <property type="project" value="InterPro"/>
</dbReference>
<sequence length="751" mass="80939">MSTTAASLLSAPSQDALRTLARRAGLLVHWKDAAGQAHTVSLDVLRALLDAMGLQCANAAQCRDSLNFLESPASLSDDAQIVTRVDVPATLPDLSMTAGRKRLPYRIHLEDGGAIDGVTEVDANSGETLLRAIDVPGYHYLDIGNRRLMVVVAPPHAHRLPETARDWGMSVPLYALRGEGDGGLGHYGALAEAAKACATHGAQALAISPAHAMFSARPAQYSPYSPSNRRWYNTAHIDPAALCGMPEAQEAARRLQLIPGYAQRERQQLVNWPAASTARLQVLRHLYGLRERWLTPEQAGALKAFRRNGRDALEAHARFEMLHERLHSTHGDDWRRWPRGLHSPWAPQAERLAVEHADDVAFHMFLQWLALQGLRGAHRQAREAGMGIGLIADMAVGVDSSGSEAWADDGHLLQGVSLGAPPDAFNHAGQVWGLTTFSPWALRQRGYRPFIATLRAALAFAGGVRIDHVLGLSRLWVCPAGAPAMSGAYLRYPLDALLAIVALESSRHQAIVVGEDLGTVPVDFRARVAAQGVLGTDVLWFARSESSPEQQAPPADFLDPRQWRTEAVATTSTHDLPTAVGWWIGRDIAWRVRLSRTTFDARAARRARRADRSALWEAMVAAGVVNEGGEASAPPARSDSASAGDAGDAPPRSAGRPPTATPLDAIVSFVALAPAALALLPISDAIGAREADNLPGTTTEHPNWRRRLPAPVSTLLGEPEVASRVARFARTRAAGARRNAPRRPAHRSTGS</sequence>
<accession>A0AAJ4ZHV2</accession>
<evidence type="ECO:0000256" key="3">
    <source>
        <dbReference type="ARBA" id="ARBA00012560"/>
    </source>
</evidence>
<evidence type="ECO:0000256" key="5">
    <source>
        <dbReference type="ARBA" id="ARBA00022676"/>
    </source>
</evidence>
<keyword evidence="6 10" id="KW-0808">Transferase</keyword>
<evidence type="ECO:0000256" key="1">
    <source>
        <dbReference type="ARBA" id="ARBA00000439"/>
    </source>
</evidence>
<feature type="compositionally biased region" description="Low complexity" evidence="11">
    <location>
        <begin position="631"/>
        <end position="652"/>
    </location>
</feature>
<feature type="region of interest" description="Disordered" evidence="11">
    <location>
        <begin position="729"/>
        <end position="751"/>
    </location>
</feature>
<feature type="compositionally biased region" description="Basic residues" evidence="11">
    <location>
        <begin position="739"/>
        <end position="751"/>
    </location>
</feature>
<dbReference type="Proteomes" id="UP000035086">
    <property type="component" value="Chromosome"/>
</dbReference>
<evidence type="ECO:0000256" key="10">
    <source>
        <dbReference type="RuleBase" id="RU361207"/>
    </source>
</evidence>
<dbReference type="Gene3D" id="3.20.20.80">
    <property type="entry name" value="Glycosidases"/>
    <property type="match status" value="1"/>
</dbReference>
<organism evidence="13 15">
    <name type="scientific">Pandoraea pulmonicola</name>
    <dbReference type="NCBI Taxonomy" id="93221"/>
    <lineage>
        <taxon>Bacteria</taxon>
        <taxon>Pseudomonadati</taxon>
        <taxon>Pseudomonadota</taxon>
        <taxon>Betaproteobacteria</taxon>
        <taxon>Burkholderiales</taxon>
        <taxon>Burkholderiaceae</taxon>
        <taxon>Pandoraea</taxon>
    </lineage>
</organism>
<dbReference type="Proteomes" id="UP000254589">
    <property type="component" value="Unassembled WGS sequence"/>
</dbReference>
<gene>
    <name evidence="13" type="primary">malQ</name>
    <name evidence="13" type="ORF">NCTC13159_05102</name>
    <name evidence="12" type="ORF">RO07_21250</name>
</gene>
<dbReference type="PANTHER" id="PTHR32438">
    <property type="entry name" value="4-ALPHA-GLUCANOTRANSFERASE DPE1, CHLOROPLASTIC/AMYLOPLASTIC"/>
    <property type="match status" value="1"/>
</dbReference>
<evidence type="ECO:0000256" key="8">
    <source>
        <dbReference type="ARBA" id="ARBA00031423"/>
    </source>
</evidence>
<dbReference type="InterPro" id="IPR017853">
    <property type="entry name" value="GH"/>
</dbReference>
<evidence type="ECO:0000313" key="12">
    <source>
        <dbReference type="EMBL" id="APD13491.1"/>
    </source>
</evidence>
<dbReference type="SUPFAM" id="SSF51445">
    <property type="entry name" value="(Trans)glycosidases"/>
    <property type="match status" value="1"/>
</dbReference>
<dbReference type="NCBIfam" id="TIGR00217">
    <property type="entry name" value="malQ"/>
    <property type="match status" value="1"/>
</dbReference>
<evidence type="ECO:0000256" key="7">
    <source>
        <dbReference type="ARBA" id="ARBA00023277"/>
    </source>
</evidence>
<dbReference type="InterPro" id="IPR003385">
    <property type="entry name" value="Glyco_hydro_77"/>
</dbReference>
<feature type="compositionally biased region" description="Low complexity" evidence="11">
    <location>
        <begin position="729"/>
        <end position="738"/>
    </location>
</feature>
<dbReference type="EMBL" id="CP010310">
    <property type="protein sequence ID" value="APD13491.1"/>
    <property type="molecule type" value="Genomic_DNA"/>
</dbReference>
<comment type="catalytic activity">
    <reaction evidence="1 10">
        <text>Transfers a segment of a (1-&gt;4)-alpha-D-glucan to a new position in an acceptor, which may be glucose or a (1-&gt;4)-alpha-D-glucan.</text>
        <dbReference type="EC" id="2.4.1.25"/>
    </reaction>
</comment>
<dbReference type="AlphaFoldDB" id="A0AAJ4ZHV2"/>
<evidence type="ECO:0000256" key="2">
    <source>
        <dbReference type="ARBA" id="ARBA00005684"/>
    </source>
</evidence>
<reference evidence="12" key="2">
    <citation type="submission" date="2016-11" db="EMBL/GenBank/DDBJ databases">
        <title>Complete Genome Sequencing of Pandoraea pulmonicola DSM 16583.</title>
        <authorList>
            <person name="Chan K.-G."/>
        </authorList>
    </citation>
    <scope>NUCLEOTIDE SEQUENCE</scope>
    <source>
        <strain evidence="12">DSM 16583</strain>
    </source>
</reference>
<evidence type="ECO:0000313" key="15">
    <source>
        <dbReference type="Proteomes" id="UP000254589"/>
    </source>
</evidence>
<dbReference type="PANTHER" id="PTHR32438:SF5">
    <property type="entry name" value="4-ALPHA-GLUCANOTRANSFERASE DPE1, CHLOROPLASTIC_AMYLOPLASTIC"/>
    <property type="match status" value="1"/>
</dbReference>
<dbReference type="RefSeq" id="WP_052267260.1">
    <property type="nucleotide sequence ID" value="NZ_CP010310.2"/>
</dbReference>
<evidence type="ECO:0000256" key="9">
    <source>
        <dbReference type="ARBA" id="ARBA00031501"/>
    </source>
</evidence>
<evidence type="ECO:0000313" key="13">
    <source>
        <dbReference type="EMBL" id="SUD95630.1"/>
    </source>
</evidence>
<comment type="similarity">
    <text evidence="2 10">Belongs to the disproportionating enzyme family.</text>
</comment>
<keyword evidence="5 10" id="KW-0328">Glycosyltransferase</keyword>
<keyword evidence="7 10" id="KW-0119">Carbohydrate metabolism</keyword>
<reference evidence="13 15" key="3">
    <citation type="submission" date="2018-06" db="EMBL/GenBank/DDBJ databases">
        <authorList>
            <consortium name="Pathogen Informatics"/>
            <person name="Doyle S."/>
        </authorList>
    </citation>
    <scope>NUCLEOTIDE SEQUENCE [LARGE SCALE GENOMIC DNA]</scope>
    <source>
        <strain evidence="13 15">NCTC13159</strain>
    </source>
</reference>
<evidence type="ECO:0000313" key="14">
    <source>
        <dbReference type="Proteomes" id="UP000035086"/>
    </source>
</evidence>
<reference evidence="14" key="1">
    <citation type="submission" date="2014-12" db="EMBL/GenBank/DDBJ databases">
        <title>Complete Genome Sequencing of Pandoraea pulmonicola DSM 16583.</title>
        <authorList>
            <person name="Chan K.-G."/>
        </authorList>
    </citation>
    <scope>NUCLEOTIDE SEQUENCE [LARGE SCALE GENOMIC DNA]</scope>
    <source>
        <strain evidence="14">DSM 16583</strain>
    </source>
</reference>
<dbReference type="Pfam" id="PF02446">
    <property type="entry name" value="Glyco_hydro_77"/>
    <property type="match status" value="1"/>
</dbReference>
<keyword evidence="14" id="KW-1185">Reference proteome</keyword>
<dbReference type="EMBL" id="UGSJ01000002">
    <property type="protein sequence ID" value="SUD95630.1"/>
    <property type="molecule type" value="Genomic_DNA"/>
</dbReference>
<dbReference type="GO" id="GO:0004134">
    <property type="term" value="F:4-alpha-glucanotransferase activity"/>
    <property type="evidence" value="ECO:0007669"/>
    <property type="project" value="UniProtKB-EC"/>
</dbReference>
<proteinExistence type="inferred from homology"/>
<evidence type="ECO:0000256" key="4">
    <source>
        <dbReference type="ARBA" id="ARBA00020295"/>
    </source>
</evidence>
<evidence type="ECO:0000256" key="6">
    <source>
        <dbReference type="ARBA" id="ARBA00022679"/>
    </source>
</evidence>
<protein>
    <recommendedName>
        <fullName evidence="4 10">4-alpha-glucanotransferase</fullName>
        <ecNumber evidence="3 10">2.4.1.25</ecNumber>
    </recommendedName>
    <alternativeName>
        <fullName evidence="8 10">Amylomaltase</fullName>
    </alternativeName>
    <alternativeName>
        <fullName evidence="9 10">Disproportionating enzyme</fullName>
    </alternativeName>
</protein>
<name>A0AAJ4ZHV2_PANPU</name>
<feature type="region of interest" description="Disordered" evidence="11">
    <location>
        <begin position="627"/>
        <end position="660"/>
    </location>
</feature>